<evidence type="ECO:0000256" key="2">
    <source>
        <dbReference type="ARBA" id="ARBA00010044"/>
    </source>
</evidence>
<comment type="cofactor">
    <cofactor evidence="14">
        <name>Zn(2+)</name>
        <dbReference type="ChEBI" id="CHEBI:29105"/>
    </cofactor>
    <text evidence="14">Binds 1 zinc ion per subunit.</text>
</comment>
<dbReference type="SUPFAM" id="SSF140990">
    <property type="entry name" value="FtsH protease domain-like"/>
    <property type="match status" value="1"/>
</dbReference>
<dbReference type="GO" id="GO:0006508">
    <property type="term" value="P:proteolysis"/>
    <property type="evidence" value="ECO:0007669"/>
    <property type="project" value="UniProtKB-KW"/>
</dbReference>
<keyword evidence="10 14" id="KW-1133">Transmembrane helix</keyword>
<evidence type="ECO:0000256" key="1">
    <source>
        <dbReference type="ARBA" id="ARBA00004370"/>
    </source>
</evidence>
<dbReference type="InterPro" id="IPR011546">
    <property type="entry name" value="Pept_M41_FtsH_extracell"/>
</dbReference>
<dbReference type="PANTHER" id="PTHR23076">
    <property type="entry name" value="METALLOPROTEASE M41 FTSH"/>
    <property type="match status" value="1"/>
</dbReference>
<dbReference type="Pfam" id="PF06480">
    <property type="entry name" value="FtsH_ext"/>
    <property type="match status" value="1"/>
</dbReference>
<keyword evidence="12 14" id="KW-0472">Membrane</keyword>
<evidence type="ECO:0000256" key="13">
    <source>
        <dbReference type="ARBA" id="ARBA00061570"/>
    </source>
</evidence>
<keyword evidence="11 14" id="KW-0482">Metalloprotease</keyword>
<dbReference type="Pfam" id="PF01434">
    <property type="entry name" value="Peptidase_M41"/>
    <property type="match status" value="1"/>
</dbReference>
<sequence>MNKKIDPENWKEKWKKYDWSKRDLNIGYWIVAFILLLMIQDWWAATQVEVVPYSEFEQALEQGRIADVLIGDKVITGRLKQKDASGKSTIAAARVEPDLAERLSRFNVPYARVVESTWLRDLLSWVLPTVIFFGVWFFLFRKFAEKQGMGGFMTIGKSRARVYVEAETGVTFDDVAGVDEAKEELKEIVDFLKNPKEYGRLGARVPRGILLVGPPGTGKTLLAKALAGQAGVPFFSISGAEFVEMFVGVGAARVRDLFEQARAKAPAIIFIDEIDALGRARGAFPGVGGHDEREQTLNQLLAELDGFDPSTGLVLLAATNRPEILDPALLRAGRFDRQVLVDRPDKTGRLAILKVHVKKVKLAQDADLEQIASLTTGFSGADLANLVNEAAVLATRRKAAAINLDDFTRAIERIVAGLEKKNRILNQEERKVVAYHEMGHALVALSLPGTDPVHKVSIIPRGIGALGYTIQRPTEDRYLMTREELENKIAVLLGGRAAEKLVFQRLSTGAADDLAKATDIARDMITRYGMDENLGYVAYEPQQQRFLDVPGLAQQGGFRISESTAQQIDEAIRATISRSFERAYGLLQRNRAVLERCAQTLLTRETLDETAIRELTQDLQS</sequence>
<protein>
    <recommendedName>
        <fullName evidence="14">ATP-dependent zinc metalloprotease FtsH</fullName>
        <ecNumber evidence="14">3.4.24.-</ecNumber>
    </recommendedName>
</protein>
<keyword evidence="18" id="KW-1185">Reference proteome</keyword>
<dbReference type="InterPro" id="IPR037219">
    <property type="entry name" value="Peptidase_M41-like"/>
</dbReference>
<dbReference type="InterPro" id="IPR000642">
    <property type="entry name" value="Peptidase_M41"/>
</dbReference>
<dbReference type="PROSITE" id="PS00674">
    <property type="entry name" value="AAA"/>
    <property type="match status" value="1"/>
</dbReference>
<dbReference type="InterPro" id="IPR003959">
    <property type="entry name" value="ATPase_AAA_core"/>
</dbReference>
<keyword evidence="3 14" id="KW-0645">Protease</keyword>
<comment type="similarity">
    <text evidence="13 14">In the central section; belongs to the AAA ATPase family.</text>
</comment>
<evidence type="ECO:0000313" key="18">
    <source>
        <dbReference type="Proteomes" id="UP000503004"/>
    </source>
</evidence>
<evidence type="ECO:0000256" key="7">
    <source>
        <dbReference type="ARBA" id="ARBA00022801"/>
    </source>
</evidence>
<dbReference type="RefSeq" id="WP_169602583.1">
    <property type="nucleotide sequence ID" value="NZ_CP046565.1"/>
</dbReference>
<dbReference type="GO" id="GO:0016887">
    <property type="term" value="F:ATP hydrolysis activity"/>
    <property type="evidence" value="ECO:0007669"/>
    <property type="project" value="UniProtKB-UniRule"/>
</dbReference>
<keyword evidence="9 14" id="KW-0067">ATP-binding</keyword>
<keyword evidence="4 14" id="KW-0812">Transmembrane</keyword>
<accession>A0A858Q638</accession>
<keyword evidence="8 14" id="KW-0862">Zinc</keyword>
<keyword evidence="6 14" id="KW-0547">Nucleotide-binding</keyword>
<evidence type="ECO:0000256" key="6">
    <source>
        <dbReference type="ARBA" id="ARBA00022741"/>
    </source>
</evidence>
<dbReference type="SUPFAM" id="SSF52540">
    <property type="entry name" value="P-loop containing nucleoside triphosphate hydrolases"/>
    <property type="match status" value="1"/>
</dbReference>
<dbReference type="InterPro" id="IPR005936">
    <property type="entry name" value="FtsH"/>
</dbReference>
<feature type="binding site" evidence="14">
    <location>
        <begin position="213"/>
        <end position="220"/>
    </location>
    <ligand>
        <name>ATP</name>
        <dbReference type="ChEBI" id="CHEBI:30616"/>
    </ligand>
</feature>
<feature type="transmembrane region" description="Helical" evidence="14">
    <location>
        <begin position="122"/>
        <end position="140"/>
    </location>
</feature>
<feature type="transmembrane region" description="Helical" evidence="14">
    <location>
        <begin position="26"/>
        <end position="45"/>
    </location>
</feature>
<dbReference type="GO" id="GO:0004222">
    <property type="term" value="F:metalloendopeptidase activity"/>
    <property type="evidence" value="ECO:0007669"/>
    <property type="project" value="InterPro"/>
</dbReference>
<feature type="active site" evidence="14">
    <location>
        <position position="437"/>
    </location>
</feature>
<dbReference type="FunFam" id="1.20.58.760:FF:000001">
    <property type="entry name" value="ATP-dependent zinc metalloprotease FtsH"/>
    <property type="match status" value="1"/>
</dbReference>
<evidence type="ECO:0000256" key="5">
    <source>
        <dbReference type="ARBA" id="ARBA00022723"/>
    </source>
</evidence>
<dbReference type="FunFam" id="3.40.50.300:FF:000001">
    <property type="entry name" value="ATP-dependent zinc metalloprotease FtsH"/>
    <property type="match status" value="1"/>
</dbReference>
<evidence type="ECO:0000256" key="9">
    <source>
        <dbReference type="ARBA" id="ARBA00022840"/>
    </source>
</evidence>
<evidence type="ECO:0000256" key="10">
    <source>
        <dbReference type="ARBA" id="ARBA00022989"/>
    </source>
</evidence>
<dbReference type="Gene3D" id="3.40.50.300">
    <property type="entry name" value="P-loop containing nucleotide triphosphate hydrolases"/>
    <property type="match status" value="1"/>
</dbReference>
<dbReference type="Pfam" id="PF17862">
    <property type="entry name" value="AAA_lid_3"/>
    <property type="match status" value="1"/>
</dbReference>
<dbReference type="SMART" id="SM00382">
    <property type="entry name" value="AAA"/>
    <property type="match status" value="1"/>
</dbReference>
<feature type="domain" description="AAA+ ATPase" evidence="16">
    <location>
        <begin position="205"/>
        <end position="345"/>
    </location>
</feature>
<dbReference type="Gene3D" id="1.20.58.760">
    <property type="entry name" value="Peptidase M41"/>
    <property type="match status" value="1"/>
</dbReference>
<dbReference type="NCBIfam" id="TIGR01241">
    <property type="entry name" value="FtsH_fam"/>
    <property type="match status" value="1"/>
</dbReference>
<evidence type="ECO:0000256" key="12">
    <source>
        <dbReference type="ARBA" id="ARBA00023136"/>
    </source>
</evidence>
<dbReference type="HAMAP" id="MF_01458">
    <property type="entry name" value="FtsH"/>
    <property type="match status" value="1"/>
</dbReference>
<dbReference type="KEGG" id="metu:GNH96_04470"/>
<feature type="binding site" evidence="14">
    <location>
        <position position="513"/>
    </location>
    <ligand>
        <name>Zn(2+)</name>
        <dbReference type="ChEBI" id="CHEBI:29105"/>
        <note>catalytic</note>
    </ligand>
</feature>
<keyword evidence="5 14" id="KW-0479">Metal-binding</keyword>
<evidence type="ECO:0000256" key="11">
    <source>
        <dbReference type="ARBA" id="ARBA00023049"/>
    </source>
</evidence>
<dbReference type="GO" id="GO:0004176">
    <property type="term" value="F:ATP-dependent peptidase activity"/>
    <property type="evidence" value="ECO:0007669"/>
    <property type="project" value="InterPro"/>
</dbReference>
<dbReference type="GO" id="GO:0005524">
    <property type="term" value="F:ATP binding"/>
    <property type="evidence" value="ECO:0007669"/>
    <property type="project" value="UniProtKB-UniRule"/>
</dbReference>
<evidence type="ECO:0000256" key="8">
    <source>
        <dbReference type="ARBA" id="ARBA00022833"/>
    </source>
</evidence>
<comment type="similarity">
    <text evidence="2 14">In the C-terminal section; belongs to the peptidase M41 family.</text>
</comment>
<comment type="similarity">
    <text evidence="15">Belongs to the AAA ATPase family.</text>
</comment>
<dbReference type="Proteomes" id="UP000503004">
    <property type="component" value="Chromosome"/>
</dbReference>
<name>A0A858Q638_9GAMM</name>
<dbReference type="InterPro" id="IPR041569">
    <property type="entry name" value="AAA_lid_3"/>
</dbReference>
<dbReference type="Gene3D" id="3.30.720.210">
    <property type="match status" value="1"/>
</dbReference>
<dbReference type="CDD" id="cd19501">
    <property type="entry name" value="RecA-like_FtsH"/>
    <property type="match status" value="1"/>
</dbReference>
<dbReference type="GO" id="GO:0005886">
    <property type="term" value="C:plasma membrane"/>
    <property type="evidence" value="ECO:0007669"/>
    <property type="project" value="UniProtKB-SubCell"/>
</dbReference>
<evidence type="ECO:0000256" key="14">
    <source>
        <dbReference type="HAMAP-Rule" id="MF_01458"/>
    </source>
</evidence>
<comment type="subunit">
    <text evidence="14">Homohexamer.</text>
</comment>
<evidence type="ECO:0000256" key="15">
    <source>
        <dbReference type="RuleBase" id="RU003651"/>
    </source>
</evidence>
<evidence type="ECO:0000259" key="16">
    <source>
        <dbReference type="SMART" id="SM00382"/>
    </source>
</evidence>
<comment type="function">
    <text evidence="14">Acts as a processive, ATP-dependent zinc metallopeptidase for both cytoplasmic and membrane proteins. Plays a role in the quality control of integral membrane proteins.</text>
</comment>
<dbReference type="InterPro" id="IPR003960">
    <property type="entry name" value="ATPase_AAA_CS"/>
</dbReference>
<dbReference type="GO" id="GO:0008270">
    <property type="term" value="F:zinc ion binding"/>
    <property type="evidence" value="ECO:0007669"/>
    <property type="project" value="UniProtKB-UniRule"/>
</dbReference>
<dbReference type="GO" id="GO:0030163">
    <property type="term" value="P:protein catabolic process"/>
    <property type="evidence" value="ECO:0007669"/>
    <property type="project" value="UniProtKB-UniRule"/>
</dbReference>
<keyword evidence="14" id="KW-1003">Cell membrane</keyword>
<keyword evidence="7 14" id="KW-0378">Hydrolase</keyword>
<feature type="binding site" evidence="14">
    <location>
        <position position="436"/>
    </location>
    <ligand>
        <name>Zn(2+)</name>
        <dbReference type="ChEBI" id="CHEBI:29105"/>
        <note>catalytic</note>
    </ligand>
</feature>
<dbReference type="AlphaFoldDB" id="A0A858Q638"/>
<proteinExistence type="inferred from homology"/>
<dbReference type="InterPro" id="IPR027417">
    <property type="entry name" value="P-loop_NTPase"/>
</dbReference>
<dbReference type="InterPro" id="IPR003593">
    <property type="entry name" value="AAA+_ATPase"/>
</dbReference>
<evidence type="ECO:0000313" key="17">
    <source>
        <dbReference type="EMBL" id="QJD29291.1"/>
    </source>
</evidence>
<organism evidence="17 18">
    <name type="scientific">Methylococcus geothermalis</name>
    <dbReference type="NCBI Taxonomy" id="2681310"/>
    <lineage>
        <taxon>Bacteria</taxon>
        <taxon>Pseudomonadati</taxon>
        <taxon>Pseudomonadota</taxon>
        <taxon>Gammaproteobacteria</taxon>
        <taxon>Methylococcales</taxon>
        <taxon>Methylococcaceae</taxon>
        <taxon>Methylococcus</taxon>
    </lineage>
</organism>
<dbReference type="Pfam" id="PF00004">
    <property type="entry name" value="AAA"/>
    <property type="match status" value="1"/>
</dbReference>
<dbReference type="EC" id="3.4.24.-" evidence="14"/>
<dbReference type="PANTHER" id="PTHR23076:SF113">
    <property type="entry name" value="ATP-DEPENDENT ZINC METALLOPROTEASE FTSH 1, CHLOROPLASTIC-RELATED"/>
    <property type="match status" value="1"/>
</dbReference>
<gene>
    <name evidence="17" type="primary">hflB</name>
    <name evidence="14" type="synonym">ftsH</name>
    <name evidence="17" type="ORF">GNH96_04470</name>
</gene>
<feature type="binding site" evidence="14">
    <location>
        <position position="440"/>
    </location>
    <ligand>
        <name>Zn(2+)</name>
        <dbReference type="ChEBI" id="CHEBI:29105"/>
        <note>catalytic</note>
    </ligand>
</feature>
<evidence type="ECO:0000256" key="4">
    <source>
        <dbReference type="ARBA" id="ARBA00022692"/>
    </source>
</evidence>
<comment type="subcellular location">
    <subcellularLocation>
        <location evidence="14">Cell membrane</location>
        <topology evidence="14">Multi-pass membrane protein</topology>
        <orientation evidence="14">Cytoplasmic side</orientation>
    </subcellularLocation>
    <subcellularLocation>
        <location evidence="1">Membrane</location>
    </subcellularLocation>
</comment>
<evidence type="ECO:0000256" key="3">
    <source>
        <dbReference type="ARBA" id="ARBA00022670"/>
    </source>
</evidence>
<dbReference type="Gene3D" id="1.10.8.60">
    <property type="match status" value="1"/>
</dbReference>
<dbReference type="EMBL" id="CP046565">
    <property type="protein sequence ID" value="QJD29291.1"/>
    <property type="molecule type" value="Genomic_DNA"/>
</dbReference>
<reference evidence="18" key="1">
    <citation type="submission" date="2019-12" db="EMBL/GenBank/DDBJ databases">
        <authorList>
            <person name="Awala S.I."/>
            <person name="Rhee S.K."/>
        </authorList>
    </citation>
    <scope>NUCLEOTIDE SEQUENCE [LARGE SCALE GENOMIC DNA]</scope>
    <source>
        <strain evidence="18">IM1</strain>
    </source>
</reference>
<dbReference type="FunFam" id="1.10.8.60:FF:000001">
    <property type="entry name" value="ATP-dependent zinc metalloprotease FtsH"/>
    <property type="match status" value="1"/>
</dbReference>